<dbReference type="Gene3D" id="3.30.565.10">
    <property type="entry name" value="Histidine kinase-like ATPase, C-terminal domain"/>
    <property type="match status" value="1"/>
</dbReference>
<keyword evidence="3" id="KW-0597">Phosphoprotein</keyword>
<dbReference type="Pfam" id="PF02518">
    <property type="entry name" value="HATPase_c"/>
    <property type="match status" value="1"/>
</dbReference>
<dbReference type="GO" id="GO:0000155">
    <property type="term" value="F:phosphorelay sensor kinase activity"/>
    <property type="evidence" value="ECO:0007669"/>
    <property type="project" value="InterPro"/>
</dbReference>
<dbReference type="GO" id="GO:0005524">
    <property type="term" value="F:ATP binding"/>
    <property type="evidence" value="ECO:0007669"/>
    <property type="project" value="UniProtKB-KW"/>
</dbReference>
<dbReference type="PROSITE" id="PS50109">
    <property type="entry name" value="HIS_KIN"/>
    <property type="match status" value="1"/>
</dbReference>
<evidence type="ECO:0000256" key="2">
    <source>
        <dbReference type="ARBA" id="ARBA00012438"/>
    </source>
</evidence>
<evidence type="ECO:0000256" key="3">
    <source>
        <dbReference type="ARBA" id="ARBA00022553"/>
    </source>
</evidence>
<feature type="transmembrane region" description="Helical" evidence="9">
    <location>
        <begin position="171"/>
        <end position="191"/>
    </location>
</feature>
<dbReference type="Proteomes" id="UP000184096">
    <property type="component" value="Chromosome I"/>
</dbReference>
<keyword evidence="6 11" id="KW-0418">Kinase</keyword>
<reference evidence="12" key="1">
    <citation type="submission" date="2016-11" db="EMBL/GenBank/DDBJ databases">
        <authorList>
            <person name="Varghese N."/>
            <person name="Submissions S."/>
        </authorList>
    </citation>
    <scope>NUCLEOTIDE SEQUENCE [LARGE SCALE GENOMIC DNA]</scope>
    <source>
        <strain evidence="12">GAS401</strain>
    </source>
</reference>
<dbReference type="Pfam" id="PF17158">
    <property type="entry name" value="MASE4"/>
    <property type="match status" value="1"/>
</dbReference>
<dbReference type="InterPro" id="IPR004358">
    <property type="entry name" value="Sig_transdc_His_kin-like_C"/>
</dbReference>
<feature type="transmembrane region" description="Helical" evidence="9">
    <location>
        <begin position="266"/>
        <end position="285"/>
    </location>
</feature>
<evidence type="ECO:0000256" key="8">
    <source>
        <dbReference type="ARBA" id="ARBA00023012"/>
    </source>
</evidence>
<evidence type="ECO:0000256" key="7">
    <source>
        <dbReference type="ARBA" id="ARBA00022840"/>
    </source>
</evidence>
<dbReference type="InterPro" id="IPR003661">
    <property type="entry name" value="HisK_dim/P_dom"/>
</dbReference>
<proteinExistence type="predicted"/>
<dbReference type="EC" id="2.7.13.3" evidence="2"/>
<feature type="transmembrane region" description="Helical" evidence="9">
    <location>
        <begin position="238"/>
        <end position="260"/>
    </location>
</feature>
<feature type="transmembrane region" description="Helical" evidence="9">
    <location>
        <begin position="62"/>
        <end position="82"/>
    </location>
</feature>
<dbReference type="PANTHER" id="PTHR43065">
    <property type="entry name" value="SENSOR HISTIDINE KINASE"/>
    <property type="match status" value="1"/>
</dbReference>
<accession>A0A1M7TKX1</accession>
<dbReference type="PANTHER" id="PTHR43065:SF10">
    <property type="entry name" value="PEROXIDE STRESS-ACTIVATED HISTIDINE KINASE MAK3"/>
    <property type="match status" value="1"/>
</dbReference>
<keyword evidence="4" id="KW-0808">Transferase</keyword>
<dbReference type="InterPro" id="IPR036890">
    <property type="entry name" value="HATPase_C_sf"/>
</dbReference>
<gene>
    <name evidence="11" type="ORF">SAMN05444170_2006</name>
</gene>
<dbReference type="Gene3D" id="1.10.287.130">
    <property type="match status" value="1"/>
</dbReference>
<keyword evidence="9" id="KW-0472">Membrane</keyword>
<keyword evidence="7" id="KW-0067">ATP-binding</keyword>
<keyword evidence="9" id="KW-1133">Transmembrane helix</keyword>
<dbReference type="EMBL" id="LT670849">
    <property type="protein sequence ID" value="SHN71360.1"/>
    <property type="molecule type" value="Genomic_DNA"/>
</dbReference>
<keyword evidence="8" id="KW-0902">Two-component regulatory system</keyword>
<evidence type="ECO:0000313" key="12">
    <source>
        <dbReference type="Proteomes" id="UP000184096"/>
    </source>
</evidence>
<evidence type="ECO:0000313" key="11">
    <source>
        <dbReference type="EMBL" id="SHN71360.1"/>
    </source>
</evidence>
<organism evidence="11 12">
    <name type="scientific">Bradyrhizobium erythrophlei</name>
    <dbReference type="NCBI Taxonomy" id="1437360"/>
    <lineage>
        <taxon>Bacteria</taxon>
        <taxon>Pseudomonadati</taxon>
        <taxon>Pseudomonadota</taxon>
        <taxon>Alphaproteobacteria</taxon>
        <taxon>Hyphomicrobiales</taxon>
        <taxon>Nitrobacteraceae</taxon>
        <taxon>Bradyrhizobium</taxon>
    </lineage>
</organism>
<dbReference type="RefSeq" id="WP_072817740.1">
    <property type="nucleotide sequence ID" value="NZ_LT670849.1"/>
</dbReference>
<dbReference type="InterPro" id="IPR005467">
    <property type="entry name" value="His_kinase_dom"/>
</dbReference>
<dbReference type="SUPFAM" id="SSF47384">
    <property type="entry name" value="Homodimeric domain of signal transducing histidine kinase"/>
    <property type="match status" value="1"/>
</dbReference>
<dbReference type="AlphaFoldDB" id="A0A1M7TKX1"/>
<feature type="domain" description="Histidine kinase" evidence="10">
    <location>
        <begin position="319"/>
        <end position="536"/>
    </location>
</feature>
<dbReference type="InterPro" id="IPR003594">
    <property type="entry name" value="HATPase_dom"/>
</dbReference>
<dbReference type="SMART" id="SM00388">
    <property type="entry name" value="HisKA"/>
    <property type="match status" value="1"/>
</dbReference>
<name>A0A1M7TKX1_9BRAD</name>
<keyword evidence="9" id="KW-0812">Transmembrane</keyword>
<dbReference type="OrthoDB" id="9789238at2"/>
<dbReference type="InterPro" id="IPR033424">
    <property type="entry name" value="MASE4"/>
</dbReference>
<feature type="transmembrane region" description="Helical" evidence="9">
    <location>
        <begin position="34"/>
        <end position="56"/>
    </location>
</feature>
<evidence type="ECO:0000256" key="5">
    <source>
        <dbReference type="ARBA" id="ARBA00022741"/>
    </source>
</evidence>
<evidence type="ECO:0000256" key="4">
    <source>
        <dbReference type="ARBA" id="ARBA00022679"/>
    </source>
</evidence>
<feature type="transmembrane region" description="Helical" evidence="9">
    <location>
        <begin position="211"/>
        <end position="231"/>
    </location>
</feature>
<evidence type="ECO:0000256" key="9">
    <source>
        <dbReference type="SAM" id="Phobius"/>
    </source>
</evidence>
<dbReference type="SMART" id="SM00387">
    <property type="entry name" value="HATPase_c"/>
    <property type="match status" value="1"/>
</dbReference>
<comment type="catalytic activity">
    <reaction evidence="1">
        <text>ATP + protein L-histidine = ADP + protein N-phospho-L-histidine.</text>
        <dbReference type="EC" id="2.7.13.3"/>
    </reaction>
</comment>
<evidence type="ECO:0000259" key="10">
    <source>
        <dbReference type="PROSITE" id="PS50109"/>
    </source>
</evidence>
<protein>
    <recommendedName>
        <fullName evidence="2">histidine kinase</fullName>
        <ecNumber evidence="2">2.7.13.3</ecNumber>
    </recommendedName>
</protein>
<sequence>MSENGAGGIARESDSEFPIVIAAMPATTAQRKTALGVVIFLSVVAVVIAPFAHIQAARVDSFVPVLQSVLCVADLITASLLFTQYAIQPHPSLLVLSCGYLFSGSFAFLQTLAFPGAYAPAGLIGDGHNSAAWFFVLWHSTYLAAVLAYALSKDADWKFAPTRGSAKTKAAFTIILSFVLMAGLTWCVTQATEYLPELYRESVTLQTRLAIQVNLMLCALAGTALAALLFRQRTILDLWLMVTLLAWIPNFLLAAVVSAVRFSIGWYAARCFSLVASCMLLGVLLTEMTFLYSRLANALTLQRRERGNRLMSVEAATAAMAHELRTPLAAIALNASAALSQLRAEPPVLADLENILDDIETTSHRVGAVISAIRALSTKTLVDQRKMMRVEDVARQVLRLVQHDLQINEISVATDLEDDLPPVLADPTQLQQVVLNLVKNAIEAMNQIAPEERFLRLAARRAANSTVLLSVQDSGTGIFLEDRDRIFDPFFTTKPAGMGLGLAICRTVLENHSGKLRLANSDSRGSTFEITLPAGG</sequence>
<dbReference type="InterPro" id="IPR036097">
    <property type="entry name" value="HisK_dim/P_sf"/>
</dbReference>
<dbReference type="Pfam" id="PF00512">
    <property type="entry name" value="HisKA"/>
    <property type="match status" value="1"/>
</dbReference>
<feature type="transmembrane region" description="Helical" evidence="9">
    <location>
        <begin position="94"/>
        <end position="119"/>
    </location>
</feature>
<feature type="transmembrane region" description="Helical" evidence="9">
    <location>
        <begin position="131"/>
        <end position="151"/>
    </location>
</feature>
<keyword evidence="5" id="KW-0547">Nucleotide-binding</keyword>
<dbReference type="SUPFAM" id="SSF55874">
    <property type="entry name" value="ATPase domain of HSP90 chaperone/DNA topoisomerase II/histidine kinase"/>
    <property type="match status" value="1"/>
</dbReference>
<dbReference type="PRINTS" id="PR00344">
    <property type="entry name" value="BCTRLSENSOR"/>
</dbReference>
<keyword evidence="12" id="KW-1185">Reference proteome</keyword>
<evidence type="ECO:0000256" key="1">
    <source>
        <dbReference type="ARBA" id="ARBA00000085"/>
    </source>
</evidence>
<evidence type="ECO:0000256" key="6">
    <source>
        <dbReference type="ARBA" id="ARBA00022777"/>
    </source>
</evidence>